<name>A0ABN9S9L9_9DINO</name>
<reference evidence="2" key="1">
    <citation type="submission" date="2023-10" db="EMBL/GenBank/DDBJ databases">
        <authorList>
            <person name="Chen Y."/>
            <person name="Shah S."/>
            <person name="Dougan E. K."/>
            <person name="Thang M."/>
            <person name="Chan C."/>
        </authorList>
    </citation>
    <scope>NUCLEOTIDE SEQUENCE [LARGE SCALE GENOMIC DNA]</scope>
</reference>
<feature type="region of interest" description="Disordered" evidence="1">
    <location>
        <begin position="250"/>
        <end position="272"/>
    </location>
</feature>
<keyword evidence="3" id="KW-1185">Reference proteome</keyword>
<organism evidence="2 3">
    <name type="scientific">Prorocentrum cordatum</name>
    <dbReference type="NCBI Taxonomy" id="2364126"/>
    <lineage>
        <taxon>Eukaryota</taxon>
        <taxon>Sar</taxon>
        <taxon>Alveolata</taxon>
        <taxon>Dinophyceae</taxon>
        <taxon>Prorocentrales</taxon>
        <taxon>Prorocentraceae</taxon>
        <taxon>Prorocentrum</taxon>
    </lineage>
</organism>
<feature type="compositionally biased region" description="Low complexity" evidence="1">
    <location>
        <begin position="262"/>
        <end position="272"/>
    </location>
</feature>
<gene>
    <name evidence="2" type="ORF">PCOR1329_LOCUS26651</name>
</gene>
<evidence type="ECO:0000313" key="3">
    <source>
        <dbReference type="Proteomes" id="UP001189429"/>
    </source>
</evidence>
<evidence type="ECO:0000313" key="2">
    <source>
        <dbReference type="EMBL" id="CAK0827024.1"/>
    </source>
</evidence>
<evidence type="ECO:0000256" key="1">
    <source>
        <dbReference type="SAM" id="MobiDB-lite"/>
    </source>
</evidence>
<feature type="non-terminal residue" evidence="2">
    <location>
        <position position="1"/>
    </location>
</feature>
<dbReference type="Proteomes" id="UP001189429">
    <property type="component" value="Unassembled WGS sequence"/>
</dbReference>
<dbReference type="EMBL" id="CAUYUJ010009524">
    <property type="protein sequence ID" value="CAK0827024.1"/>
    <property type="molecule type" value="Genomic_DNA"/>
</dbReference>
<sequence length="285" mass="29319">AAGTRGQLHLVPPATAAHTPPRRDAPLARWGPRSLQRVVASLPEGTPPVMLSPRARLQDMEGPLAAQGTGKVECFRPRVPSSAPTRCPTADLLTLDDDQDADAHQEDWGVAALSRGGDEPALLKTAPFETVPVRGERPGRGSAMPATPSRRLLSEAYWELKAAAAQRLACSPWEVGVRQRCPRVDEGGCLGPAAAAPPAAEGAEGEGPAAAEPPAAGTAEGGGAEGGPRSWAGAISRELRRRALVPVVAPLAPPPAAPPRSPSAAAAVGAALRSRGRSYHPAWGC</sequence>
<protein>
    <submittedName>
        <fullName evidence="2">Uncharacterized protein</fullName>
    </submittedName>
</protein>
<proteinExistence type="predicted"/>
<comment type="caution">
    <text evidence="2">The sequence shown here is derived from an EMBL/GenBank/DDBJ whole genome shotgun (WGS) entry which is preliminary data.</text>
</comment>
<accession>A0ABN9S9L9</accession>
<feature type="compositionally biased region" description="Pro residues" evidence="1">
    <location>
        <begin position="251"/>
        <end position="261"/>
    </location>
</feature>
<feature type="region of interest" description="Disordered" evidence="1">
    <location>
        <begin position="194"/>
        <end position="231"/>
    </location>
</feature>
<feature type="region of interest" description="Disordered" evidence="1">
    <location>
        <begin position="1"/>
        <end position="31"/>
    </location>
</feature>
<feature type="compositionally biased region" description="Low complexity" evidence="1">
    <location>
        <begin position="194"/>
        <end position="218"/>
    </location>
</feature>